<keyword evidence="2 6" id="KW-0812">Transmembrane</keyword>
<dbReference type="SUPFAM" id="SSF74653">
    <property type="entry name" value="TolA/TonB C-terminal domain"/>
    <property type="match status" value="1"/>
</dbReference>
<dbReference type="RefSeq" id="WP_147761441.1">
    <property type="nucleotide sequence ID" value="NZ_BPQG01000006.1"/>
</dbReference>
<keyword evidence="4 6" id="KW-0472">Membrane</keyword>
<evidence type="ECO:0000313" key="8">
    <source>
        <dbReference type="EMBL" id="GJD42687.1"/>
    </source>
</evidence>
<reference evidence="8 9" key="1">
    <citation type="journal article" date="2021" name="Front. Microbiol.">
        <title>Comprehensive Comparative Genomics and Phenotyping of Methylobacterium Species.</title>
        <authorList>
            <person name="Alessa O."/>
            <person name="Ogura Y."/>
            <person name="Fujitani Y."/>
            <person name="Takami H."/>
            <person name="Hayashi T."/>
            <person name="Sahin N."/>
            <person name="Tani A."/>
        </authorList>
    </citation>
    <scope>NUCLEOTIDE SEQUENCE [LARGE SCALE GENOMIC DNA]</scope>
    <source>
        <strain evidence="8 9">DSM 23679</strain>
    </source>
</reference>
<dbReference type="Pfam" id="PF03544">
    <property type="entry name" value="TonB_C"/>
    <property type="match status" value="1"/>
</dbReference>
<accession>A0ABQ4QBV0</accession>
<evidence type="ECO:0000256" key="6">
    <source>
        <dbReference type="SAM" id="Phobius"/>
    </source>
</evidence>
<keyword evidence="9" id="KW-1185">Reference proteome</keyword>
<feature type="compositionally biased region" description="Low complexity" evidence="5">
    <location>
        <begin position="217"/>
        <end position="246"/>
    </location>
</feature>
<feature type="region of interest" description="Disordered" evidence="5">
    <location>
        <begin position="59"/>
        <end position="252"/>
    </location>
</feature>
<dbReference type="InterPro" id="IPR006260">
    <property type="entry name" value="TonB/TolA_C"/>
</dbReference>
<evidence type="ECO:0000256" key="4">
    <source>
        <dbReference type="ARBA" id="ARBA00023136"/>
    </source>
</evidence>
<keyword evidence="3 6" id="KW-1133">Transmembrane helix</keyword>
<evidence type="ECO:0000256" key="3">
    <source>
        <dbReference type="ARBA" id="ARBA00022989"/>
    </source>
</evidence>
<feature type="compositionally biased region" description="Basic and acidic residues" evidence="5">
    <location>
        <begin position="157"/>
        <end position="216"/>
    </location>
</feature>
<evidence type="ECO:0000259" key="7">
    <source>
        <dbReference type="PROSITE" id="PS52015"/>
    </source>
</evidence>
<dbReference type="Proteomes" id="UP001055117">
    <property type="component" value="Unassembled WGS sequence"/>
</dbReference>
<organism evidence="8 9">
    <name type="scientific">Methylobacterium cerastii</name>
    <dbReference type="NCBI Taxonomy" id="932741"/>
    <lineage>
        <taxon>Bacteria</taxon>
        <taxon>Pseudomonadati</taxon>
        <taxon>Pseudomonadota</taxon>
        <taxon>Alphaproteobacteria</taxon>
        <taxon>Hyphomicrobiales</taxon>
        <taxon>Methylobacteriaceae</taxon>
        <taxon>Methylobacterium</taxon>
    </lineage>
</organism>
<dbReference type="EMBL" id="BPQG01000006">
    <property type="protein sequence ID" value="GJD42687.1"/>
    <property type="molecule type" value="Genomic_DNA"/>
</dbReference>
<feature type="domain" description="TonB C-terminal" evidence="7">
    <location>
        <begin position="251"/>
        <end position="340"/>
    </location>
</feature>
<evidence type="ECO:0000313" key="9">
    <source>
        <dbReference type="Proteomes" id="UP001055117"/>
    </source>
</evidence>
<evidence type="ECO:0000256" key="5">
    <source>
        <dbReference type="SAM" id="MobiDB-lite"/>
    </source>
</evidence>
<protein>
    <recommendedName>
        <fullName evidence="7">TonB C-terminal domain-containing protein</fullName>
    </recommendedName>
</protein>
<dbReference type="PROSITE" id="PS52015">
    <property type="entry name" value="TONB_CTD"/>
    <property type="match status" value="1"/>
</dbReference>
<gene>
    <name evidence="8" type="ORF">AFCDBAGC_0526</name>
</gene>
<dbReference type="NCBIfam" id="TIGR01352">
    <property type="entry name" value="tonB_Cterm"/>
    <property type="match status" value="1"/>
</dbReference>
<feature type="compositionally biased region" description="Polar residues" evidence="5">
    <location>
        <begin position="61"/>
        <end position="72"/>
    </location>
</feature>
<name>A0ABQ4QBV0_9HYPH</name>
<proteinExistence type="predicted"/>
<dbReference type="Gene3D" id="3.30.1150.10">
    <property type="match status" value="1"/>
</dbReference>
<sequence length="340" mass="34861">MSAIVDTGPDSRSSGLVPAFLVALALHLAALAGLALFKLTPPTPPGEQQISIDLAPLMTDADTQAPSETQASEAAPPETKPVDEPAEAEPTKPPPDAAEAKPDEAVVAPPPPATVAEVPPDAVPVEPESQVITSQAEQAEPLAPPPPVVAQAPEPAKPAEPEKPKVDLAKLKAEREAKIRAQKRQEQIEEARREAIEERKEAIREAKAKAAREAKAKQAQARAGAETRSSASSSRENAAGRASAGSDPSAMRQWTGAISSAIHGRMNPGAAAGTAGGTAMVRFTVLRSGQVTSAGLARSSGVGQIDSAALGAVRGSLPAAPPGVTQSSLSVTIPLNYRVR</sequence>
<feature type="transmembrane region" description="Helical" evidence="6">
    <location>
        <begin position="16"/>
        <end position="37"/>
    </location>
</feature>
<comment type="subcellular location">
    <subcellularLocation>
        <location evidence="1">Membrane</location>
        <topology evidence="1">Single-pass membrane protein</topology>
    </subcellularLocation>
</comment>
<comment type="caution">
    <text evidence="8">The sequence shown here is derived from an EMBL/GenBank/DDBJ whole genome shotgun (WGS) entry which is preliminary data.</text>
</comment>
<feature type="compositionally biased region" description="Low complexity" evidence="5">
    <location>
        <begin position="114"/>
        <end position="128"/>
    </location>
</feature>
<evidence type="ECO:0000256" key="1">
    <source>
        <dbReference type="ARBA" id="ARBA00004167"/>
    </source>
</evidence>
<dbReference type="InterPro" id="IPR037682">
    <property type="entry name" value="TonB_C"/>
</dbReference>
<evidence type="ECO:0000256" key="2">
    <source>
        <dbReference type="ARBA" id="ARBA00022692"/>
    </source>
</evidence>